<evidence type="ECO:0000259" key="2">
    <source>
        <dbReference type="Pfam" id="PF15495"/>
    </source>
</evidence>
<dbReference type="NCBIfam" id="NF038041">
    <property type="entry name" value="fim_Mfa1_fam"/>
    <property type="match status" value="1"/>
</dbReference>
<comment type="caution">
    <text evidence="3">The sequence shown here is derived from an EMBL/GenBank/DDBJ whole genome shotgun (WGS) entry which is preliminary data.</text>
</comment>
<keyword evidence="4" id="KW-1185">Reference proteome</keyword>
<dbReference type="InterPro" id="IPR029140">
    <property type="entry name" value="Mfa1_C"/>
</dbReference>
<organism evidence="3 4">
    <name type="scientific">Hallella mizrahii</name>
    <dbReference type="NCBI Taxonomy" id="2606637"/>
    <lineage>
        <taxon>Bacteria</taxon>
        <taxon>Pseudomonadati</taxon>
        <taxon>Bacteroidota</taxon>
        <taxon>Bacteroidia</taxon>
        <taxon>Bacteroidales</taxon>
        <taxon>Prevotellaceae</taxon>
        <taxon>Hallella</taxon>
    </lineage>
</organism>
<evidence type="ECO:0000313" key="3">
    <source>
        <dbReference type="EMBL" id="MST85054.1"/>
    </source>
</evidence>
<dbReference type="Pfam" id="PF15495">
    <property type="entry name" value="Fimbrillin_C"/>
    <property type="match status" value="1"/>
</dbReference>
<gene>
    <name evidence="3" type="ORF">FYJ73_10345</name>
</gene>
<dbReference type="RefSeq" id="WP_154534639.1">
    <property type="nucleotide sequence ID" value="NZ_VUNG01000027.1"/>
</dbReference>
<dbReference type="AlphaFoldDB" id="A0A7K0KGT3"/>
<feature type="chain" id="PRO_5029775254" description="Minor fimbrium subunit Mfa1 C-terminal domain-containing protein" evidence="1">
    <location>
        <begin position="23"/>
        <end position="628"/>
    </location>
</feature>
<accession>A0A7K0KGT3</accession>
<dbReference type="InterPro" id="IPR047786">
    <property type="entry name" value="Mfa1_fim"/>
</dbReference>
<feature type="signal peptide" evidence="1">
    <location>
        <begin position="1"/>
        <end position="22"/>
    </location>
</feature>
<sequence length="628" mass="67681">MKNHFFKLSTLAILGTALFGMTACSDKDDVAGSENATDDAKQYIAVNIQSVQSMAAGAGAKAATRASNGTYEDGTEDEQKVTSVAFYFFNADGTPFRLSNNGNHNWLGYENGDKINFNKDSQDGNSIEEQSDVVLLLQSNTGASPASMIVVLNPTSFTNGKSVYPLFDTDAGTLKDMSLTELRNADLKGTSAKGEDGFVMSNSIYVDNGTLRGAVQTAGHIFTSETAAKASPVEVYVERVNAKVRAHLAAASATGVPTTEGTLGTITATKDITAEANGNTTTIVTKGTSYPAYYVGEASDKKIYALVLGWGLADENGQASLEKNLGDETYWSTWNTSLGIDPWSTPNYHRSFWEISVPFNTTNTQGGSSNPQVNHSWNSYTTSLSTTATSLYTLPNTHQTLTGYTDCNKNVTQSEFTKFLAKTVLVYNNGTDDAPDWEPAELCTYENNNYFGTTALRTKVAAEYSKYYTKSTDGTETYTALAPSDITFTTTTSDAAKNYQVVPCVKDGTYYTKNADGTTFASVPSTTINAEMAANVADVRNAGMTYYYYCIRHLASDPSQIGYLGVVRNHLYDVTVNSMKGFGTPVYDPDKVIIPVVPSNDATYLAAQINVLAWRIVSQTADLNATAE</sequence>
<dbReference type="PROSITE" id="PS51257">
    <property type="entry name" value="PROKAR_LIPOPROTEIN"/>
    <property type="match status" value="1"/>
</dbReference>
<dbReference type="EMBL" id="VUNG01000027">
    <property type="protein sequence ID" value="MST85054.1"/>
    <property type="molecule type" value="Genomic_DNA"/>
</dbReference>
<name>A0A7K0KGT3_9BACT</name>
<evidence type="ECO:0000256" key="1">
    <source>
        <dbReference type="SAM" id="SignalP"/>
    </source>
</evidence>
<dbReference type="Gene3D" id="2.60.40.2580">
    <property type="match status" value="1"/>
</dbReference>
<keyword evidence="1" id="KW-0732">Signal</keyword>
<evidence type="ECO:0000313" key="4">
    <source>
        <dbReference type="Proteomes" id="UP000438914"/>
    </source>
</evidence>
<dbReference type="GO" id="GO:0009418">
    <property type="term" value="C:pilus shaft"/>
    <property type="evidence" value="ECO:0007669"/>
    <property type="project" value="InterPro"/>
</dbReference>
<protein>
    <recommendedName>
        <fullName evidence="2">Minor fimbrium subunit Mfa1 C-terminal domain-containing protein</fullName>
    </recommendedName>
</protein>
<dbReference type="Proteomes" id="UP000438914">
    <property type="component" value="Unassembled WGS sequence"/>
</dbReference>
<feature type="domain" description="Minor fimbrium subunit Mfa1 C-terminal" evidence="2">
    <location>
        <begin position="542"/>
        <end position="619"/>
    </location>
</feature>
<proteinExistence type="predicted"/>
<dbReference type="Gene3D" id="2.60.40.3690">
    <property type="match status" value="1"/>
</dbReference>
<reference evidence="3 4" key="1">
    <citation type="submission" date="2019-08" db="EMBL/GenBank/DDBJ databases">
        <title>In-depth cultivation of the pig gut microbiome towards novel bacterial diversity and tailored functional studies.</title>
        <authorList>
            <person name="Wylensek D."/>
            <person name="Hitch T.C.A."/>
            <person name="Clavel T."/>
        </authorList>
    </citation>
    <scope>NUCLEOTIDE SEQUENCE [LARGE SCALE GENOMIC DNA]</scope>
    <source>
        <strain evidence="3 4">LKV-178-WT-2A</strain>
    </source>
</reference>